<proteinExistence type="predicted"/>
<evidence type="ECO:0000256" key="1">
    <source>
        <dbReference type="SAM" id="MobiDB-lite"/>
    </source>
</evidence>
<keyword evidence="2" id="KW-0472">Membrane</keyword>
<evidence type="ECO:0008006" key="5">
    <source>
        <dbReference type="Google" id="ProtNLM"/>
    </source>
</evidence>
<accession>A0A419EP97</accession>
<dbReference type="Gene3D" id="1.25.40.10">
    <property type="entry name" value="Tetratricopeptide repeat domain"/>
    <property type="match status" value="1"/>
</dbReference>
<dbReference type="AlphaFoldDB" id="A0A419EP97"/>
<organism evidence="3 4">
    <name type="scientific">Candidatus Abyssobacteria bacterium SURF_17</name>
    <dbReference type="NCBI Taxonomy" id="2093361"/>
    <lineage>
        <taxon>Bacteria</taxon>
        <taxon>Pseudomonadati</taxon>
        <taxon>Candidatus Hydrogenedentota</taxon>
        <taxon>Candidatus Abyssobacteria</taxon>
    </lineage>
</organism>
<reference evidence="3 4" key="1">
    <citation type="journal article" date="2017" name="ISME J.">
        <title>Energy and carbon metabolisms in a deep terrestrial subsurface fluid microbial community.</title>
        <authorList>
            <person name="Momper L."/>
            <person name="Jungbluth S.P."/>
            <person name="Lee M.D."/>
            <person name="Amend J.P."/>
        </authorList>
    </citation>
    <scope>NUCLEOTIDE SEQUENCE [LARGE SCALE GENOMIC DNA]</scope>
    <source>
        <strain evidence="3">SURF_17</strain>
    </source>
</reference>
<dbReference type="EMBL" id="QZKI01000136">
    <property type="protein sequence ID" value="RJP64717.1"/>
    <property type="molecule type" value="Genomic_DNA"/>
</dbReference>
<dbReference type="Proteomes" id="UP000285961">
    <property type="component" value="Unassembled WGS sequence"/>
</dbReference>
<name>A0A419EP97_9BACT</name>
<dbReference type="InterPro" id="IPR011990">
    <property type="entry name" value="TPR-like_helical_dom_sf"/>
</dbReference>
<feature type="region of interest" description="Disordered" evidence="1">
    <location>
        <begin position="1"/>
        <end position="32"/>
    </location>
</feature>
<gene>
    <name evidence="3" type="ORF">C4532_18935</name>
</gene>
<keyword evidence="2" id="KW-1133">Transmembrane helix</keyword>
<feature type="compositionally biased region" description="Basic and acidic residues" evidence="1">
    <location>
        <begin position="1"/>
        <end position="13"/>
    </location>
</feature>
<dbReference type="SUPFAM" id="SSF48452">
    <property type="entry name" value="TPR-like"/>
    <property type="match status" value="1"/>
</dbReference>
<sequence length="355" mass="40018">MVLTPEQKRRLSELDAQPAGETKKAELPPPGSAERLRTLWSRVRTSRLIPEILPKVVILGIIIIVAGHFIVAYQLYRIDFKSVLTSGRGTPVDRLWAAVKLQKEKARLLDEGHAHFLSGDLGAALATAASVARMDPRDARAQSLIDLVADAAVQRATKQFDAGSLESSLEHVRLALKYRPEHEEANELNLRIGERLLREAQAHYRKKEYAQLITKGKEVLKINPSDIAALNLLMRANNELLTRADERFIGKRYHDALEDVRLSLKIEPTNLRARELLNQISFFIETPDVKLRGITRFGKVKYATIQVAQGSPLYVKEGDLVRNFQVTTIDPEARTVKLVQVYTKEEITIELTKPE</sequence>
<keyword evidence="2" id="KW-0812">Transmembrane</keyword>
<evidence type="ECO:0000256" key="2">
    <source>
        <dbReference type="SAM" id="Phobius"/>
    </source>
</evidence>
<evidence type="ECO:0000313" key="3">
    <source>
        <dbReference type="EMBL" id="RJP64717.1"/>
    </source>
</evidence>
<evidence type="ECO:0000313" key="4">
    <source>
        <dbReference type="Proteomes" id="UP000285961"/>
    </source>
</evidence>
<comment type="caution">
    <text evidence="3">The sequence shown here is derived from an EMBL/GenBank/DDBJ whole genome shotgun (WGS) entry which is preliminary data.</text>
</comment>
<feature type="transmembrane region" description="Helical" evidence="2">
    <location>
        <begin position="52"/>
        <end position="76"/>
    </location>
</feature>
<protein>
    <recommendedName>
        <fullName evidence="5">Tetratricopeptide repeat protein</fullName>
    </recommendedName>
</protein>